<evidence type="ECO:0000313" key="10">
    <source>
        <dbReference type="Proteomes" id="UP001516023"/>
    </source>
</evidence>
<feature type="region of interest" description="Disordered" evidence="6">
    <location>
        <begin position="599"/>
        <end position="619"/>
    </location>
</feature>
<protein>
    <submittedName>
        <fullName evidence="9">Uncharacterized protein</fullName>
    </submittedName>
</protein>
<keyword evidence="4" id="KW-0234">DNA repair</keyword>
<feature type="compositionally biased region" description="Basic and acidic residues" evidence="6">
    <location>
        <begin position="763"/>
        <end position="780"/>
    </location>
</feature>
<dbReference type="InterPro" id="IPR018326">
    <property type="entry name" value="Rad4_beta-hairpin_dom1"/>
</dbReference>
<evidence type="ECO:0000259" key="7">
    <source>
        <dbReference type="SMART" id="SM01030"/>
    </source>
</evidence>
<reference evidence="9 10" key="1">
    <citation type="journal article" date="2020" name="G3 (Bethesda)">
        <title>Improved Reference Genome for Cyclotella cryptica CCMP332, a Model for Cell Wall Morphogenesis, Salinity Adaptation, and Lipid Production in Diatoms (Bacillariophyta).</title>
        <authorList>
            <person name="Roberts W.R."/>
            <person name="Downey K.M."/>
            <person name="Ruck E.C."/>
            <person name="Traller J.C."/>
            <person name="Alverson A.J."/>
        </authorList>
    </citation>
    <scope>NUCLEOTIDE SEQUENCE [LARGE SCALE GENOMIC DNA]</scope>
    <source>
        <strain evidence="9 10">CCMP332</strain>
    </source>
</reference>
<evidence type="ECO:0000256" key="2">
    <source>
        <dbReference type="ARBA" id="ARBA00009525"/>
    </source>
</evidence>
<dbReference type="Pfam" id="PF10403">
    <property type="entry name" value="BHD_1"/>
    <property type="match status" value="1"/>
</dbReference>
<dbReference type="InterPro" id="IPR036985">
    <property type="entry name" value="Transglutaminase-like_sf"/>
</dbReference>
<accession>A0ABD3PN90</accession>
<feature type="domain" description="Rad4 beta-hairpin" evidence="8">
    <location>
        <begin position="920"/>
        <end position="991"/>
    </location>
</feature>
<feature type="region of interest" description="Disordered" evidence="6">
    <location>
        <begin position="742"/>
        <end position="781"/>
    </location>
</feature>
<feature type="compositionally biased region" description="Polar residues" evidence="6">
    <location>
        <begin position="62"/>
        <end position="74"/>
    </location>
</feature>
<feature type="compositionally biased region" description="Polar residues" evidence="6">
    <location>
        <begin position="702"/>
        <end position="716"/>
    </location>
</feature>
<dbReference type="GO" id="GO:0006281">
    <property type="term" value="P:DNA repair"/>
    <property type="evidence" value="ECO:0007669"/>
    <property type="project" value="UniProtKB-KW"/>
</dbReference>
<evidence type="ECO:0000259" key="8">
    <source>
        <dbReference type="SMART" id="SM01032"/>
    </source>
</evidence>
<dbReference type="InterPro" id="IPR018327">
    <property type="entry name" value="BHD_2"/>
</dbReference>
<feature type="region of interest" description="Disordered" evidence="6">
    <location>
        <begin position="127"/>
        <end position="158"/>
    </location>
</feature>
<organism evidence="9 10">
    <name type="scientific">Cyclotella cryptica</name>
    <dbReference type="NCBI Taxonomy" id="29204"/>
    <lineage>
        <taxon>Eukaryota</taxon>
        <taxon>Sar</taxon>
        <taxon>Stramenopiles</taxon>
        <taxon>Ochrophyta</taxon>
        <taxon>Bacillariophyta</taxon>
        <taxon>Coscinodiscophyceae</taxon>
        <taxon>Thalassiosirophycidae</taxon>
        <taxon>Stephanodiscales</taxon>
        <taxon>Stephanodiscaceae</taxon>
        <taxon>Cyclotella</taxon>
    </lineage>
</organism>
<evidence type="ECO:0000256" key="5">
    <source>
        <dbReference type="ARBA" id="ARBA00023242"/>
    </source>
</evidence>
<dbReference type="Pfam" id="PF10404">
    <property type="entry name" value="BHD_2"/>
    <property type="match status" value="1"/>
</dbReference>
<feature type="compositionally biased region" description="Basic and acidic residues" evidence="6">
    <location>
        <begin position="131"/>
        <end position="142"/>
    </location>
</feature>
<evidence type="ECO:0000256" key="4">
    <source>
        <dbReference type="ARBA" id="ARBA00023204"/>
    </source>
</evidence>
<dbReference type="Gene3D" id="3.30.70.2460">
    <property type="entry name" value="Rad4, beta-hairpin domain BHD3"/>
    <property type="match status" value="1"/>
</dbReference>
<comment type="similarity">
    <text evidence="2">Belongs to the XPC family.</text>
</comment>
<gene>
    <name evidence="9" type="ORF">HJC23_001980</name>
</gene>
<feature type="region of interest" description="Disordered" evidence="6">
    <location>
        <begin position="290"/>
        <end position="350"/>
    </location>
</feature>
<proteinExistence type="inferred from homology"/>
<name>A0ABD3PN90_9STRA</name>
<feature type="domain" description="Rad4 beta-hairpin" evidence="7">
    <location>
        <begin position="777"/>
        <end position="830"/>
    </location>
</feature>
<keyword evidence="10" id="KW-1185">Reference proteome</keyword>
<feature type="compositionally biased region" description="Polar residues" evidence="6">
    <location>
        <begin position="599"/>
        <end position="614"/>
    </location>
</feature>
<dbReference type="EMBL" id="JABMIG020000141">
    <property type="protein sequence ID" value="KAL3789432.1"/>
    <property type="molecule type" value="Genomic_DNA"/>
</dbReference>
<comment type="caution">
    <text evidence="9">The sequence shown here is derived from an EMBL/GenBank/DDBJ whole genome shotgun (WGS) entry which is preliminary data.</text>
</comment>
<dbReference type="InterPro" id="IPR004583">
    <property type="entry name" value="DNA_repair_Rad4"/>
</dbReference>
<feature type="non-terminal residue" evidence="9">
    <location>
        <position position="1"/>
    </location>
</feature>
<evidence type="ECO:0000313" key="9">
    <source>
        <dbReference type="EMBL" id="KAL3789432.1"/>
    </source>
</evidence>
<evidence type="ECO:0000256" key="1">
    <source>
        <dbReference type="ARBA" id="ARBA00004123"/>
    </source>
</evidence>
<evidence type="ECO:0000256" key="6">
    <source>
        <dbReference type="SAM" id="MobiDB-lite"/>
    </source>
</evidence>
<keyword evidence="3" id="KW-0227">DNA damage</keyword>
<comment type="subcellular location">
    <subcellularLocation>
        <location evidence="1">Nucleus</location>
    </subcellularLocation>
</comment>
<feature type="region of interest" description="Disordered" evidence="6">
    <location>
        <begin position="53"/>
        <end position="110"/>
    </location>
</feature>
<dbReference type="Proteomes" id="UP001516023">
    <property type="component" value="Unassembled WGS sequence"/>
</dbReference>
<sequence>TSIVGTSWDAIANMSFHFDNTSDDDEGEIDLDEYDDTGLLALSSRQSAVAATTAQKSSASSLTPNENNYLNGSEASDHDEDLSDVDWEDADDHESNENSEVEDFFEKKLPSPNFPSRGVTVTFSSVSNTPAEEHDHAADRSHALQGAEEPSKKRKRSTVRVLRDVPHHTQQLILGVRRSHLLCCAARSMRCSSTCSLGVEKTKDGGCAFTPTDNEVKYLLMHVSHSLVPMQFHSTCSDTPNQSYANLSAPKQKYNIPSNQLVRDFSQWFFQFVNAAERRRNAIRRNVAQGASAAAATGGASPVASRTRRPRRTDNLNHSASKRQRNTRANKAEDNNIADSDAGNSFGGYQTRSNIPSAKNLITKLMYLSPYYDDDPQLFLDEGVDVIQVAENITPLEKSLLFLLMIRSLGWRARYVSAFDPLPLQLTVDHPLLECNASTTPRAINTTTSWRQLFPVMQNTVRMMSEGGLFEYPDSAKPAKKSIIDAVDLVSSSDDDAKSTINNKKKHRKVQNCITSARSSEEMQLENCRREQSLSWVEVLCADNAEESKQRTVINKKQSPRIQPNQKVKWVSIIPEERSYDKPLDVELILGRLQEHASQNTTIHKNGKRSTNYRSVKSPKFSKPKPVSYVLAVEHFQSSDSNSLVRFTDVTPRYANSWSQTLRLRGAMGKEIAQGGGKCVDEWWEGSLEAINRQYRCKASSKTHLQSRNVGSTPAKRQTKIESPIHVKKSLTHSGQEVEVLEIDSSEDDVPSRPSGDESNGDDVEHAETEEFTDTIKKEPIPTSKAAFKQHPQYVIPSVLNSQDVLHPDARKHICGVFKGELIYRRKDVSKALKAKQWLYRGRKVKENELNNPVKKVKVRKRRASAGFQALASYVSGPNEESLPTKYNDEDDEGVDMDNLYGVWQTKPWSPPPVGPNDELPVNEYKNIELALLNPGLTHMEQPRLSVVARRLDIPYAPCMIGYEGHKGNRTPSVKGIVVHNHNVELLNEAYFEYESQQVEAEVEARRRDILKKWKRLVVGILTKDRIDREYS</sequence>
<dbReference type="SMART" id="SM01032">
    <property type="entry name" value="BHD_3"/>
    <property type="match status" value="1"/>
</dbReference>
<dbReference type="Pfam" id="PF10405">
    <property type="entry name" value="BHD_3"/>
    <property type="match status" value="1"/>
</dbReference>
<dbReference type="AlphaFoldDB" id="A0ABD3PN90"/>
<feature type="compositionally biased region" description="Acidic residues" evidence="6">
    <location>
        <begin position="77"/>
        <end position="103"/>
    </location>
</feature>
<feature type="region of interest" description="Disordered" evidence="6">
    <location>
        <begin position="699"/>
        <end position="724"/>
    </location>
</feature>
<dbReference type="PANTHER" id="PTHR12135">
    <property type="entry name" value="DNA REPAIR PROTEIN XP-C / RAD4"/>
    <property type="match status" value="1"/>
</dbReference>
<dbReference type="Gene3D" id="3.90.260.10">
    <property type="entry name" value="Transglutaminase-like"/>
    <property type="match status" value="1"/>
</dbReference>
<dbReference type="PANTHER" id="PTHR12135:SF0">
    <property type="entry name" value="DNA REPAIR PROTEIN COMPLEMENTING XP-C CELLS"/>
    <property type="match status" value="1"/>
</dbReference>
<feature type="compositionally biased region" description="Low complexity" evidence="6">
    <location>
        <begin position="290"/>
        <end position="305"/>
    </location>
</feature>
<dbReference type="GO" id="GO:0005634">
    <property type="term" value="C:nucleus"/>
    <property type="evidence" value="ECO:0007669"/>
    <property type="project" value="UniProtKB-SubCell"/>
</dbReference>
<dbReference type="SMART" id="SM01030">
    <property type="entry name" value="BHD_1"/>
    <property type="match status" value="1"/>
</dbReference>
<keyword evidence="5" id="KW-0539">Nucleus</keyword>
<evidence type="ECO:0000256" key="3">
    <source>
        <dbReference type="ARBA" id="ARBA00022763"/>
    </source>
</evidence>
<dbReference type="Gene3D" id="2.20.20.110">
    <property type="entry name" value="Rad4, beta-hairpin domain BHD1"/>
    <property type="match status" value="1"/>
</dbReference>
<dbReference type="InterPro" id="IPR018328">
    <property type="entry name" value="Rad4_beta-hairpin_dom3"/>
</dbReference>
<dbReference type="InterPro" id="IPR042488">
    <property type="entry name" value="Rad4_BHD3_sf"/>
</dbReference>